<evidence type="ECO:0000256" key="1">
    <source>
        <dbReference type="SAM" id="Phobius"/>
    </source>
</evidence>
<protein>
    <submittedName>
        <fullName evidence="2">Uncharacterized protein</fullName>
    </submittedName>
</protein>
<evidence type="ECO:0000313" key="2">
    <source>
        <dbReference type="EMBL" id="AYN67451.1"/>
    </source>
</evidence>
<keyword evidence="1" id="KW-1133">Transmembrane helix</keyword>
<dbReference type="Proteomes" id="UP000276309">
    <property type="component" value="Chromosome"/>
</dbReference>
<reference evidence="2 3" key="1">
    <citation type="submission" date="2018-08" db="EMBL/GenBank/DDBJ databases">
        <title>The reduced genetic potential of extracellular carbohydrate catabolism in Euzebyella marina RN62, a Flavobacteriia bacterium isolated from the hadal water.</title>
        <authorList>
            <person name="Xue C."/>
        </authorList>
    </citation>
    <scope>NUCLEOTIDE SEQUENCE [LARGE SCALE GENOMIC DNA]</scope>
    <source>
        <strain evidence="2 3">RN62</strain>
    </source>
</reference>
<proteinExistence type="predicted"/>
<dbReference type="EMBL" id="CP032050">
    <property type="protein sequence ID" value="AYN67451.1"/>
    <property type="molecule type" value="Genomic_DNA"/>
</dbReference>
<organism evidence="2 3">
    <name type="scientific">Euzebyella marina</name>
    <dbReference type="NCBI Taxonomy" id="1761453"/>
    <lineage>
        <taxon>Bacteria</taxon>
        <taxon>Pseudomonadati</taxon>
        <taxon>Bacteroidota</taxon>
        <taxon>Flavobacteriia</taxon>
        <taxon>Flavobacteriales</taxon>
        <taxon>Flavobacteriaceae</taxon>
        <taxon>Euzebyella</taxon>
    </lineage>
</organism>
<evidence type="ECO:0000313" key="3">
    <source>
        <dbReference type="Proteomes" id="UP000276309"/>
    </source>
</evidence>
<name>A0A3G2L5I7_9FLAO</name>
<keyword evidence="3" id="KW-1185">Reference proteome</keyword>
<gene>
    <name evidence="2" type="ORF">D1013_08795</name>
</gene>
<keyword evidence="1" id="KW-0812">Transmembrane</keyword>
<feature type="transmembrane region" description="Helical" evidence="1">
    <location>
        <begin position="6"/>
        <end position="31"/>
    </location>
</feature>
<keyword evidence="1" id="KW-0472">Membrane</keyword>
<dbReference type="KEGG" id="emar:D1013_08795"/>
<dbReference type="AlphaFoldDB" id="A0A3G2L5I7"/>
<sequence length="67" mass="7877">MNNMGTFAVGMSAILFIYVIFLYISSIFILGKIDNQIDIEKVKADIVRILMYWNERIFKKRNTKKIS</sequence>
<accession>A0A3G2L5I7</accession>